<dbReference type="PANTHER" id="PTHR31099:SF49">
    <property type="entry name" value="MYOSIN HEAVY CHAIN-LIKE PROTEIN"/>
    <property type="match status" value="1"/>
</dbReference>
<dbReference type="Proteomes" id="UP000265520">
    <property type="component" value="Unassembled WGS sequence"/>
</dbReference>
<feature type="domain" description="Transposase (putative) gypsy type" evidence="3">
    <location>
        <begin position="170"/>
        <end position="224"/>
    </location>
</feature>
<feature type="compositionally biased region" description="Basic and acidic residues" evidence="2">
    <location>
        <begin position="417"/>
        <end position="433"/>
    </location>
</feature>
<dbReference type="AlphaFoldDB" id="A0A392LXC5"/>
<comment type="caution">
    <text evidence="4">The sequence shown here is derived from an EMBL/GenBank/DDBJ whole genome shotgun (WGS) entry which is preliminary data.</text>
</comment>
<reference evidence="4 5" key="1">
    <citation type="journal article" date="2018" name="Front. Plant Sci.">
        <title>Red Clover (Trifolium pratense) and Zigzag Clover (T. medium) - A Picture of Genomic Similarities and Differences.</title>
        <authorList>
            <person name="Dluhosova J."/>
            <person name="Istvanek J."/>
            <person name="Nedelnik J."/>
            <person name="Repkova J."/>
        </authorList>
    </citation>
    <scope>NUCLEOTIDE SEQUENCE [LARGE SCALE GENOMIC DNA]</scope>
    <source>
        <strain evidence="5">cv. 10/8</strain>
        <tissue evidence="4">Leaf</tissue>
    </source>
</reference>
<dbReference type="PANTHER" id="PTHR31099">
    <property type="entry name" value="OS06G0165300 PROTEIN"/>
    <property type="match status" value="1"/>
</dbReference>
<dbReference type="EMBL" id="LXQA010000206">
    <property type="protein sequence ID" value="MCH79586.1"/>
    <property type="molecule type" value="Genomic_DNA"/>
</dbReference>
<evidence type="ECO:0000313" key="4">
    <source>
        <dbReference type="EMBL" id="MCH79586.1"/>
    </source>
</evidence>
<evidence type="ECO:0000259" key="3">
    <source>
        <dbReference type="Pfam" id="PF04195"/>
    </source>
</evidence>
<dbReference type="Pfam" id="PF04195">
    <property type="entry name" value="Transposase_28"/>
    <property type="match status" value="1"/>
</dbReference>
<evidence type="ECO:0000313" key="5">
    <source>
        <dbReference type="Proteomes" id="UP000265520"/>
    </source>
</evidence>
<accession>A0A392LXC5</accession>
<evidence type="ECO:0000256" key="2">
    <source>
        <dbReference type="SAM" id="MobiDB-lite"/>
    </source>
</evidence>
<dbReference type="InterPro" id="IPR007321">
    <property type="entry name" value="Transposase_28"/>
</dbReference>
<evidence type="ECO:0000256" key="1">
    <source>
        <dbReference type="SAM" id="Coils"/>
    </source>
</evidence>
<keyword evidence="1" id="KW-0175">Coiled coil</keyword>
<gene>
    <name evidence="4" type="ORF">A2U01_0000338</name>
</gene>
<sequence length="649" mass="73314">MVILRELDDNEGRVPISSSSYLEWAQQVRAHYTRANGVLNSRGFYSELWGFDVGSSSSDSDSDSDSSDSGNDSDCVIISPSSFTGKRKNPCRDLVVADYTPVTMEVPSKYTSVEMVRSFRKAVKLSDSRHEDSIITEPVREDEFVFFKNDTPPDYFYLYTGVIQPLNIWLPFTPFEAEMLKVLNVAPTQLHPNSWAFIKAFEVMCLGFELKPSIGVFFSFYHIKNLKPQALVSLSSQPNRRLLSLYASNFKNFKNSFFRVRCGDQLPDLMYDEVEDPLFPFYWTDNPRLIKGAVFEALSDFEQDTVNFLDSYALMDTADILRCEGNSEALTEYLQRMRTISNEERLTFLAKALQQKANPAVAVIDPLKQLQVEEAVIKEGRSKKKHDGRIRIEIPGKADSGVVGSEGVEPPPPSKKQRVEKTTQKAGGADKGKCATSSSSQPPAQDAETAAPLSWSSFDPLEFIERGVTMVGDMTRFTNTSTEDLRKKALEYEVKGTLLNYLLTNRQEQEVLEARQKVKMVDDNLADIEKRYSETKAKLEDDIKKLKEEREGETERLKKEYEEKLSKVKESYAASEAKLKENAAAQDEKLSKLSKEKNEAVLSIGTLADEKARLENDINELQLYAERLGEADAMKQIVDGKLVPYVPPQ</sequence>
<organism evidence="4 5">
    <name type="scientific">Trifolium medium</name>
    <dbReference type="NCBI Taxonomy" id="97028"/>
    <lineage>
        <taxon>Eukaryota</taxon>
        <taxon>Viridiplantae</taxon>
        <taxon>Streptophyta</taxon>
        <taxon>Embryophyta</taxon>
        <taxon>Tracheophyta</taxon>
        <taxon>Spermatophyta</taxon>
        <taxon>Magnoliopsida</taxon>
        <taxon>eudicotyledons</taxon>
        <taxon>Gunneridae</taxon>
        <taxon>Pentapetalae</taxon>
        <taxon>rosids</taxon>
        <taxon>fabids</taxon>
        <taxon>Fabales</taxon>
        <taxon>Fabaceae</taxon>
        <taxon>Papilionoideae</taxon>
        <taxon>50 kb inversion clade</taxon>
        <taxon>NPAAA clade</taxon>
        <taxon>Hologalegina</taxon>
        <taxon>IRL clade</taxon>
        <taxon>Trifolieae</taxon>
        <taxon>Trifolium</taxon>
    </lineage>
</organism>
<proteinExistence type="predicted"/>
<keyword evidence="5" id="KW-1185">Reference proteome</keyword>
<feature type="coiled-coil region" evidence="1">
    <location>
        <begin position="511"/>
        <end position="631"/>
    </location>
</feature>
<feature type="region of interest" description="Disordered" evidence="2">
    <location>
        <begin position="380"/>
        <end position="452"/>
    </location>
</feature>
<name>A0A392LXC5_9FABA</name>
<protein>
    <recommendedName>
        <fullName evidence="3">Transposase (putative) gypsy type domain-containing protein</fullName>
    </recommendedName>
</protein>